<evidence type="ECO:0000313" key="1">
    <source>
        <dbReference type="EMBL" id="CAB4876168.1"/>
    </source>
</evidence>
<accession>A0A6J7E2C8</accession>
<dbReference type="EMBL" id="CAFBLO010000122">
    <property type="protein sequence ID" value="CAB4876168.1"/>
    <property type="molecule type" value="Genomic_DNA"/>
</dbReference>
<name>A0A6J7E2C8_9ZZZZ</name>
<gene>
    <name evidence="1" type="ORF">UFOPK3364_01027</name>
</gene>
<sequence length="215" mass="24210">MGVHSTPRVVCEGFRHKRRVNALFDRGFFHNRPESLNVVGGRQRVGVSKVDFILAGARFVVRKLDGDSKVFQMANSVATEIVRSSAGHVIEIARLVDRDGVFLIVVFEEVKLDFGVRVKGETFFCRLGERAAQNVTRVRGCCLSVRSCDVAEHARRRVHLTAPRENLEGCGVRVQQHIRFVNTGESLNRRAIYAESLGEGAFNFGRRERDVLERS</sequence>
<dbReference type="AlphaFoldDB" id="A0A6J7E2C8"/>
<proteinExistence type="predicted"/>
<protein>
    <submittedName>
        <fullName evidence="1">Unannotated protein</fullName>
    </submittedName>
</protein>
<organism evidence="1">
    <name type="scientific">freshwater metagenome</name>
    <dbReference type="NCBI Taxonomy" id="449393"/>
    <lineage>
        <taxon>unclassified sequences</taxon>
        <taxon>metagenomes</taxon>
        <taxon>ecological metagenomes</taxon>
    </lineage>
</organism>
<reference evidence="1" key="1">
    <citation type="submission" date="2020-05" db="EMBL/GenBank/DDBJ databases">
        <authorList>
            <person name="Chiriac C."/>
            <person name="Salcher M."/>
            <person name="Ghai R."/>
            <person name="Kavagutti S V."/>
        </authorList>
    </citation>
    <scope>NUCLEOTIDE SEQUENCE</scope>
</reference>